<feature type="region of interest" description="Disordered" evidence="1">
    <location>
        <begin position="226"/>
        <end position="296"/>
    </location>
</feature>
<dbReference type="EMBL" id="ADBL01002362">
    <property type="status" value="NOT_ANNOTATED_CDS"/>
    <property type="molecule type" value="Genomic_DNA"/>
</dbReference>
<keyword evidence="4" id="KW-1185">Reference proteome</keyword>
<evidence type="ECO:0000256" key="1">
    <source>
        <dbReference type="SAM" id="MobiDB-lite"/>
    </source>
</evidence>
<reference evidence="4" key="1">
    <citation type="submission" date="2010-05" db="EMBL/GenBank/DDBJ databases">
        <title>The genome sequence of Magnaporthe poae strain ATCC 64411.</title>
        <authorList>
            <person name="Ma L.-J."/>
            <person name="Dead R."/>
            <person name="Young S."/>
            <person name="Zeng Q."/>
            <person name="Koehrsen M."/>
            <person name="Alvarado L."/>
            <person name="Berlin A."/>
            <person name="Chapman S.B."/>
            <person name="Chen Z."/>
            <person name="Freedman E."/>
            <person name="Gellesch M."/>
            <person name="Goldberg J."/>
            <person name="Griggs A."/>
            <person name="Gujja S."/>
            <person name="Heilman E.R."/>
            <person name="Heiman D."/>
            <person name="Hepburn T."/>
            <person name="Howarth C."/>
            <person name="Jen D."/>
            <person name="Larson L."/>
            <person name="Mehta T."/>
            <person name="Neiman D."/>
            <person name="Pearson M."/>
            <person name="Roberts A."/>
            <person name="Saif S."/>
            <person name="Shea T."/>
            <person name="Shenoy N."/>
            <person name="Sisk P."/>
            <person name="Stolte C."/>
            <person name="Sykes S."/>
            <person name="Walk T."/>
            <person name="White J."/>
            <person name="Yandava C."/>
            <person name="Haas B."/>
            <person name="Nusbaum C."/>
            <person name="Birren B."/>
        </authorList>
    </citation>
    <scope>NUCLEOTIDE SEQUENCE [LARGE SCALE GENOMIC DNA]</scope>
    <source>
        <strain evidence="4">ATCC 64411 / 73-15</strain>
    </source>
</reference>
<dbReference type="OrthoDB" id="5417750at2759"/>
<organism evidence="3 4">
    <name type="scientific">Magnaporthiopsis poae (strain ATCC 64411 / 73-15)</name>
    <name type="common">Kentucky bluegrass fungus</name>
    <name type="synonym">Magnaporthe poae</name>
    <dbReference type="NCBI Taxonomy" id="644358"/>
    <lineage>
        <taxon>Eukaryota</taxon>
        <taxon>Fungi</taxon>
        <taxon>Dikarya</taxon>
        <taxon>Ascomycota</taxon>
        <taxon>Pezizomycotina</taxon>
        <taxon>Sordariomycetes</taxon>
        <taxon>Sordariomycetidae</taxon>
        <taxon>Magnaporthales</taxon>
        <taxon>Magnaporthaceae</taxon>
        <taxon>Magnaporthiopsis</taxon>
    </lineage>
</organism>
<reference evidence="2" key="3">
    <citation type="submission" date="2011-03" db="EMBL/GenBank/DDBJ databases">
        <title>Annotation of Magnaporthe poae ATCC 64411.</title>
        <authorList>
            <person name="Ma L.-J."/>
            <person name="Dead R."/>
            <person name="Young S.K."/>
            <person name="Zeng Q."/>
            <person name="Gargeya S."/>
            <person name="Fitzgerald M."/>
            <person name="Haas B."/>
            <person name="Abouelleil A."/>
            <person name="Alvarado L."/>
            <person name="Arachchi H.M."/>
            <person name="Berlin A."/>
            <person name="Brown A."/>
            <person name="Chapman S.B."/>
            <person name="Chen Z."/>
            <person name="Dunbar C."/>
            <person name="Freedman E."/>
            <person name="Gearin G."/>
            <person name="Gellesch M."/>
            <person name="Goldberg J."/>
            <person name="Griggs A."/>
            <person name="Gujja S."/>
            <person name="Heiman D."/>
            <person name="Howarth C."/>
            <person name="Larson L."/>
            <person name="Lui A."/>
            <person name="MacDonald P.J.P."/>
            <person name="Mehta T."/>
            <person name="Montmayeur A."/>
            <person name="Murphy C."/>
            <person name="Neiman D."/>
            <person name="Pearson M."/>
            <person name="Priest M."/>
            <person name="Roberts A."/>
            <person name="Saif S."/>
            <person name="Shea T."/>
            <person name="Shenoy N."/>
            <person name="Sisk P."/>
            <person name="Stolte C."/>
            <person name="Sykes S."/>
            <person name="Yandava C."/>
            <person name="Wortman J."/>
            <person name="Nusbaum C."/>
            <person name="Birren B."/>
        </authorList>
    </citation>
    <scope>NUCLEOTIDE SEQUENCE</scope>
    <source>
        <strain evidence="2">ATCC 64411</strain>
    </source>
</reference>
<evidence type="ECO:0000313" key="4">
    <source>
        <dbReference type="Proteomes" id="UP000011715"/>
    </source>
</evidence>
<evidence type="ECO:0000313" key="3">
    <source>
        <dbReference type="EnsemblFungi" id="MAPG_10574T0"/>
    </source>
</evidence>
<feature type="region of interest" description="Disordered" evidence="1">
    <location>
        <begin position="150"/>
        <end position="205"/>
    </location>
</feature>
<dbReference type="Proteomes" id="UP000011715">
    <property type="component" value="Unassembled WGS sequence"/>
</dbReference>
<dbReference type="EnsemblFungi" id="MAPG_10574T0">
    <property type="protein sequence ID" value="MAPG_10574T0"/>
    <property type="gene ID" value="MAPG_10574"/>
</dbReference>
<name>A0A0C4ECY5_MAGP6</name>
<dbReference type="AlphaFoldDB" id="A0A0C4ECY5"/>
<proteinExistence type="predicted"/>
<reference evidence="2" key="2">
    <citation type="submission" date="2010-05" db="EMBL/GenBank/DDBJ databases">
        <title>The Genome Sequence of Magnaporthe poae strain ATCC 64411.</title>
        <authorList>
            <consortium name="The Broad Institute Genome Sequencing Platform"/>
            <consortium name="Broad Institute Genome Sequencing Center for Infectious Disease"/>
            <person name="Ma L.-J."/>
            <person name="Dead R."/>
            <person name="Young S."/>
            <person name="Zeng Q."/>
            <person name="Koehrsen M."/>
            <person name="Alvarado L."/>
            <person name="Berlin A."/>
            <person name="Chapman S.B."/>
            <person name="Chen Z."/>
            <person name="Freedman E."/>
            <person name="Gellesch M."/>
            <person name="Goldberg J."/>
            <person name="Griggs A."/>
            <person name="Gujja S."/>
            <person name="Heilman E.R."/>
            <person name="Heiman D."/>
            <person name="Hepburn T."/>
            <person name="Howarth C."/>
            <person name="Jen D."/>
            <person name="Larson L."/>
            <person name="Mehta T."/>
            <person name="Neiman D."/>
            <person name="Pearson M."/>
            <person name="Roberts A."/>
            <person name="Saif S."/>
            <person name="Shea T."/>
            <person name="Shenoy N."/>
            <person name="Sisk P."/>
            <person name="Stolte C."/>
            <person name="Sykes S."/>
            <person name="Walk T."/>
            <person name="White J."/>
            <person name="Yandava C."/>
            <person name="Haas B."/>
            <person name="Nusbaum C."/>
            <person name="Birren B."/>
        </authorList>
    </citation>
    <scope>NUCLEOTIDE SEQUENCE</scope>
    <source>
        <strain evidence="2">ATCC 64411</strain>
    </source>
</reference>
<feature type="compositionally biased region" description="Basic and acidic residues" evidence="1">
    <location>
        <begin position="171"/>
        <end position="189"/>
    </location>
</feature>
<dbReference type="VEuPathDB" id="FungiDB:MAPG_10574"/>
<feature type="region of interest" description="Disordered" evidence="1">
    <location>
        <begin position="353"/>
        <end position="382"/>
    </location>
</feature>
<gene>
    <name evidence="2" type="ORF">MAPG_10574</name>
</gene>
<feature type="compositionally biased region" description="Basic and acidic residues" evidence="1">
    <location>
        <begin position="247"/>
        <end position="261"/>
    </location>
</feature>
<sequence length="382" mass="42296">MELFLGDDGKCTPEERMCQPDHRGFSDTHYTPRSKAAGRIRTLVAGMTYGGVSIFGDCIVRCMGYTAVVTKEVVAMVSKWAEYCEPEMPTLHVFRRKKCKNFEMVGPYVGSMCVYNSDAISYLGVDFPDPGPRPGPDGLAQQADDPALQVRHRAQDRVGGWDNEAGIVRDMTTKGRGDDEDPGHERPDPSRPSLASILMSKPNEEEKIVIPGRNMMTAFINMQQNTEDATTGERFRPNIIVSTKKPQPRDRKPGEGDEHVHQHAQAQPQSSTTRPRPSTPGSVTRGSHKGGTRRSVGYRAAAALNDDCRGFRGARRSALWSSRPRQRLGLLLMFLASRSYTVIARTPKPLPSDGLGETLGRQDVRVRRNPPRCCNDGKEGSR</sequence>
<reference evidence="3" key="4">
    <citation type="journal article" date="2015" name="G3 (Bethesda)">
        <title>Genome sequences of three phytopathogenic species of the Magnaporthaceae family of fungi.</title>
        <authorList>
            <person name="Okagaki L.H."/>
            <person name="Nunes C.C."/>
            <person name="Sailsbery J."/>
            <person name="Clay B."/>
            <person name="Brown D."/>
            <person name="John T."/>
            <person name="Oh Y."/>
            <person name="Young N."/>
            <person name="Fitzgerald M."/>
            <person name="Haas B.J."/>
            <person name="Zeng Q."/>
            <person name="Young S."/>
            <person name="Adiconis X."/>
            <person name="Fan L."/>
            <person name="Levin J.Z."/>
            <person name="Mitchell T.K."/>
            <person name="Okubara P.A."/>
            <person name="Farman M.L."/>
            <person name="Kohn L.M."/>
            <person name="Birren B."/>
            <person name="Ma L.-J."/>
            <person name="Dean R.A."/>
        </authorList>
    </citation>
    <scope>NUCLEOTIDE SEQUENCE</scope>
    <source>
        <strain evidence="3">ATCC 64411 / 73-15</strain>
    </source>
</reference>
<evidence type="ECO:0000313" key="2">
    <source>
        <dbReference type="EMBL" id="KLU90722.1"/>
    </source>
</evidence>
<protein>
    <submittedName>
        <fullName evidence="2 3">Uncharacterized protein</fullName>
    </submittedName>
</protein>
<dbReference type="EMBL" id="GL876975">
    <property type="protein sequence ID" value="KLU90722.1"/>
    <property type="molecule type" value="Genomic_DNA"/>
</dbReference>
<accession>A0A0C4ECY5</accession>
<feature type="compositionally biased region" description="Polar residues" evidence="1">
    <location>
        <begin position="264"/>
        <end position="285"/>
    </location>
</feature>
<reference evidence="3" key="5">
    <citation type="submission" date="2015-06" db="UniProtKB">
        <authorList>
            <consortium name="EnsemblFungi"/>
        </authorList>
    </citation>
    <scope>IDENTIFICATION</scope>
    <source>
        <strain evidence="3">ATCC 64411</strain>
    </source>
</reference>